<evidence type="ECO:0000313" key="2">
    <source>
        <dbReference type="EMBL" id="GAA99283.1"/>
    </source>
</evidence>
<feature type="region of interest" description="Disordered" evidence="1">
    <location>
        <begin position="406"/>
        <end position="450"/>
    </location>
</feature>
<proteinExistence type="predicted"/>
<evidence type="ECO:0000256" key="1">
    <source>
        <dbReference type="SAM" id="MobiDB-lite"/>
    </source>
</evidence>
<dbReference type="HOGENOM" id="CLU_487520_0_0_1"/>
<dbReference type="Proteomes" id="UP000009131">
    <property type="component" value="Unassembled WGS sequence"/>
</dbReference>
<feature type="compositionally biased region" description="Low complexity" evidence="1">
    <location>
        <begin position="1"/>
        <end position="17"/>
    </location>
</feature>
<feature type="compositionally biased region" description="Low complexity" evidence="1">
    <location>
        <begin position="105"/>
        <end position="126"/>
    </location>
</feature>
<feature type="region of interest" description="Disordered" evidence="1">
    <location>
        <begin position="1"/>
        <end position="132"/>
    </location>
</feature>
<accession>G7E9G4</accession>
<dbReference type="EMBL" id="BABT02000220">
    <property type="protein sequence ID" value="GAA99283.1"/>
    <property type="molecule type" value="Genomic_DNA"/>
</dbReference>
<feature type="region of interest" description="Disordered" evidence="1">
    <location>
        <begin position="540"/>
        <end position="559"/>
    </location>
</feature>
<organism evidence="2 3">
    <name type="scientific">Mixia osmundae (strain CBS 9802 / IAM 14324 / JCM 22182 / KY 12970)</name>
    <dbReference type="NCBI Taxonomy" id="764103"/>
    <lineage>
        <taxon>Eukaryota</taxon>
        <taxon>Fungi</taxon>
        <taxon>Dikarya</taxon>
        <taxon>Basidiomycota</taxon>
        <taxon>Pucciniomycotina</taxon>
        <taxon>Mixiomycetes</taxon>
        <taxon>Mixiales</taxon>
        <taxon>Mixiaceae</taxon>
        <taxon>Mixia</taxon>
    </lineage>
</organism>
<comment type="caution">
    <text evidence="2">The sequence shown here is derived from an EMBL/GenBank/DDBJ whole genome shotgun (WGS) entry which is preliminary data.</text>
</comment>
<gene>
    <name evidence="2" type="primary">Mo05978</name>
    <name evidence="2" type="ORF">E5Q_05978</name>
</gene>
<evidence type="ECO:0000313" key="3">
    <source>
        <dbReference type="Proteomes" id="UP000009131"/>
    </source>
</evidence>
<dbReference type="InParanoid" id="G7E9G4"/>
<name>G7E9G4_MIXOS</name>
<dbReference type="RefSeq" id="XP_014568530.1">
    <property type="nucleotide sequence ID" value="XM_014713044.1"/>
</dbReference>
<keyword evidence="3" id="KW-1185">Reference proteome</keyword>
<reference evidence="2 3" key="1">
    <citation type="journal article" date="2011" name="J. Gen. Appl. Microbiol.">
        <title>Draft genome sequencing of the enigmatic basidiomycete Mixia osmundae.</title>
        <authorList>
            <person name="Nishida H."/>
            <person name="Nagatsuka Y."/>
            <person name="Sugiyama J."/>
        </authorList>
    </citation>
    <scope>NUCLEOTIDE SEQUENCE [LARGE SCALE GENOMIC DNA]</scope>
    <source>
        <strain evidence="3">CBS 9802 / IAM 14324 / JCM 22182 / KY 12970</strain>
    </source>
</reference>
<reference evidence="2 3" key="2">
    <citation type="journal article" date="2012" name="Open Biol.">
        <title>Characteristics of nucleosomes and linker DNA regions on the genome of the basidiomycete Mixia osmundae revealed by mono- and dinucleosome mapping.</title>
        <authorList>
            <person name="Nishida H."/>
            <person name="Kondo S."/>
            <person name="Matsumoto T."/>
            <person name="Suzuki Y."/>
            <person name="Yoshikawa H."/>
            <person name="Taylor T.D."/>
            <person name="Sugiyama J."/>
        </authorList>
    </citation>
    <scope>NUCLEOTIDE SEQUENCE [LARGE SCALE GENOMIC DNA]</scope>
    <source>
        <strain evidence="3">CBS 9802 / IAM 14324 / JCM 22182 / KY 12970</strain>
    </source>
</reference>
<dbReference type="AlphaFoldDB" id="G7E9G4"/>
<protein>
    <submittedName>
        <fullName evidence="2">Uncharacterized protein</fullName>
    </submittedName>
</protein>
<feature type="compositionally biased region" description="Low complexity" evidence="1">
    <location>
        <begin position="432"/>
        <end position="450"/>
    </location>
</feature>
<feature type="compositionally biased region" description="Basic and acidic residues" evidence="1">
    <location>
        <begin position="548"/>
        <end position="559"/>
    </location>
</feature>
<feature type="compositionally biased region" description="Polar residues" evidence="1">
    <location>
        <begin position="95"/>
        <end position="104"/>
    </location>
</feature>
<sequence>MPATSSLTSCESSLTISDWQHTRTSPARVRFVDTPTSTPADSPRAYDVSTSQSIFYEETEDYDRSSSEDETPSSQSPIESSNTTNKHDLIRQASPPLSTGPVQTSHSSLGRSSSSRMALPSSSSSESKSDSATDCIGLRHDLSDCPFEQTSLSFAVRRGSLGSNESRSSGSIRLEHFRLVQEDQAAEFERIYSGLVALGHEIDELPPLGADIETPERPFAEIVKERTHEAATDAEDRERTDDRTAFRSIRTSREQIEKEALYATHEFEFDVVMVKERLSTILEGNSTDSLAFVEQECQPPTDEHAMMTTSTRSGQEEPWIAISLEPVSDGDAVARQLEPKSRVSALFHVNPELRAVESSVPNVLICEPIVLECEPDAPRALPLGLALSTTEWDIVKWSEGLQAYSESPYGPLTSKEESQTERSSFWRRKARSASQSQSAGPSSPAMSSVASLGGSYVSTATSRSSQSRIKPQVKLRQSAQKITGIARRAAQHLTFAEWTDRLKPLATLGVVAEVQAVVSINGSTGSRLSIPRRPCRGKRAVLHTQIETTKEDAKSESMQ</sequence>